<name>A0ABY3W9W9_9MICC</name>
<dbReference type="EMBL" id="CP093326">
    <property type="protein sequence ID" value="UNK45106.1"/>
    <property type="molecule type" value="Genomic_DNA"/>
</dbReference>
<reference evidence="1 2" key="1">
    <citation type="submission" date="2022-03" db="EMBL/GenBank/DDBJ databases">
        <title>Isotopic signatures of nitrous oxide derived from detoxification processes.</title>
        <authorList>
            <person name="Behrendt U."/>
            <person name="Buchen C."/>
            <person name="Well R."/>
            <person name="Ulrich A."/>
            <person name="Rohe L."/>
            <person name="Kolb S."/>
            <person name="Schloter M."/>
            <person name="Horn M.A."/>
            <person name="Augustin J."/>
        </authorList>
    </citation>
    <scope>NUCLEOTIDE SEQUENCE [LARGE SCALE GENOMIC DNA]</scope>
    <source>
        <strain evidence="1 2">S4-C24</strain>
    </source>
</reference>
<dbReference type="InterPro" id="IPR021375">
    <property type="entry name" value="DUF2997"/>
</dbReference>
<dbReference type="RefSeq" id="WP_127512030.1">
    <property type="nucleotide sequence ID" value="NZ_CP093326.1"/>
</dbReference>
<gene>
    <name evidence="1" type="ORF">MNQ99_14325</name>
</gene>
<dbReference type="Proteomes" id="UP000829069">
    <property type="component" value="Chromosome"/>
</dbReference>
<protein>
    <submittedName>
        <fullName evidence="1">DUF2997 domain-containing protein</fullName>
    </submittedName>
</protein>
<keyword evidence="2" id="KW-1185">Reference proteome</keyword>
<proteinExistence type="predicted"/>
<evidence type="ECO:0000313" key="2">
    <source>
        <dbReference type="Proteomes" id="UP000829069"/>
    </source>
</evidence>
<evidence type="ECO:0000313" key="1">
    <source>
        <dbReference type="EMBL" id="UNK45106.1"/>
    </source>
</evidence>
<dbReference type="Pfam" id="PF11211">
    <property type="entry name" value="DUF2997"/>
    <property type="match status" value="1"/>
</dbReference>
<accession>A0ABY3W9W9</accession>
<organism evidence="1 2">
    <name type="scientific">Arthrobacter sulfonylureivorans</name>
    <dbReference type="NCBI Taxonomy" id="2486855"/>
    <lineage>
        <taxon>Bacteria</taxon>
        <taxon>Bacillati</taxon>
        <taxon>Actinomycetota</taxon>
        <taxon>Actinomycetes</taxon>
        <taxon>Micrococcales</taxon>
        <taxon>Micrococcaceae</taxon>
        <taxon>Arthrobacter</taxon>
    </lineage>
</organism>
<sequence>MDQQQLIVTVGPDGAVAAETRNIFGADCLDYITVLEDLLEAETVSSSYTEDYARTAVTASDYVHNESAD</sequence>